<accession>A0A7C3E1T7</accession>
<proteinExistence type="inferred from homology"/>
<dbReference type="EMBL" id="DSVL01000203">
    <property type="protein sequence ID" value="HFH29172.1"/>
    <property type="molecule type" value="Genomic_DNA"/>
</dbReference>
<dbReference type="InterPro" id="IPR006127">
    <property type="entry name" value="ZnuA-like"/>
</dbReference>
<evidence type="ECO:0000256" key="4">
    <source>
        <dbReference type="RuleBase" id="RU003512"/>
    </source>
</evidence>
<keyword evidence="3 6" id="KW-0732">Signal</keyword>
<evidence type="ECO:0000256" key="5">
    <source>
        <dbReference type="SAM" id="MobiDB-lite"/>
    </source>
</evidence>
<dbReference type="PROSITE" id="PS51257">
    <property type="entry name" value="PROKAR_LIPOPROTEIN"/>
    <property type="match status" value="1"/>
</dbReference>
<evidence type="ECO:0000256" key="2">
    <source>
        <dbReference type="ARBA" id="ARBA00022448"/>
    </source>
</evidence>
<feature type="chain" id="PRO_5027699145" evidence="6">
    <location>
        <begin position="21"/>
        <end position="304"/>
    </location>
</feature>
<dbReference type="GO" id="GO:0007155">
    <property type="term" value="P:cell adhesion"/>
    <property type="evidence" value="ECO:0007669"/>
    <property type="project" value="InterPro"/>
</dbReference>
<dbReference type="PANTHER" id="PTHR42953:SF3">
    <property type="entry name" value="HIGH-AFFINITY ZINC UPTAKE SYSTEM PROTEIN ZNUA"/>
    <property type="match status" value="1"/>
</dbReference>
<dbReference type="PRINTS" id="PR00690">
    <property type="entry name" value="ADHESNFAMILY"/>
</dbReference>
<sequence length="304" mass="33819">MKCKYLVLLTALFTAGTLLSCAPKVVQKTEASKSKPIVAVSILPHSYFLERIGGDSIQSLVLVGPGQSPHTYEPSPKQMQDLSKASAWIYSNTDFEVNLKPKIASLYPSLLLVDGTEGVQFRQLEEHHDEGEEASADTEHHETERDLHTWLGRENAKIFARHVRDTLTKILPENKDLYESRYQELINEIDAVFNELNKDLAPLKGTKVFVFHPSFGYFFDEFDIHQEAIETGGKEPSAQTLAKIIEEAKAEQVKVIFVQAQFPTTAAKSVADSLGAQVVPLDPLAKDWLGNIKLMGEALKKAAQ</sequence>
<feature type="region of interest" description="Disordered" evidence="5">
    <location>
        <begin position="125"/>
        <end position="145"/>
    </location>
</feature>
<keyword evidence="2 4" id="KW-0813">Transport</keyword>
<dbReference type="Gene3D" id="3.40.50.1980">
    <property type="entry name" value="Nitrogenase molybdenum iron protein domain"/>
    <property type="match status" value="2"/>
</dbReference>
<dbReference type="SUPFAM" id="SSF53807">
    <property type="entry name" value="Helical backbone' metal receptor"/>
    <property type="match status" value="1"/>
</dbReference>
<evidence type="ECO:0000313" key="7">
    <source>
        <dbReference type="EMBL" id="HFH29172.1"/>
    </source>
</evidence>
<evidence type="ECO:0000256" key="3">
    <source>
        <dbReference type="ARBA" id="ARBA00022729"/>
    </source>
</evidence>
<dbReference type="InterPro" id="IPR050492">
    <property type="entry name" value="Bact_metal-bind_prot9"/>
</dbReference>
<reference evidence="7" key="1">
    <citation type="journal article" date="2020" name="mSystems">
        <title>Genome- and Community-Level Interaction Insights into Carbon Utilization and Element Cycling Functions of Hydrothermarchaeota in Hydrothermal Sediment.</title>
        <authorList>
            <person name="Zhou Z."/>
            <person name="Liu Y."/>
            <person name="Xu W."/>
            <person name="Pan J."/>
            <person name="Luo Z.H."/>
            <person name="Li M."/>
        </authorList>
    </citation>
    <scope>NUCLEOTIDE SEQUENCE [LARGE SCALE GENOMIC DNA]</scope>
    <source>
        <strain evidence="7">SpSt-503</strain>
    </source>
</reference>
<dbReference type="PANTHER" id="PTHR42953">
    <property type="entry name" value="HIGH-AFFINITY ZINC UPTAKE SYSTEM PROTEIN ZNUA-RELATED"/>
    <property type="match status" value="1"/>
</dbReference>
<evidence type="ECO:0000256" key="6">
    <source>
        <dbReference type="SAM" id="SignalP"/>
    </source>
</evidence>
<dbReference type="GO" id="GO:0046872">
    <property type="term" value="F:metal ion binding"/>
    <property type="evidence" value="ECO:0007669"/>
    <property type="project" value="InterPro"/>
</dbReference>
<organism evidence="7">
    <name type="scientific">Gracilinema caldarium</name>
    <dbReference type="NCBI Taxonomy" id="215591"/>
    <lineage>
        <taxon>Bacteria</taxon>
        <taxon>Pseudomonadati</taxon>
        <taxon>Spirochaetota</taxon>
        <taxon>Spirochaetia</taxon>
        <taxon>Spirochaetales</taxon>
        <taxon>Breznakiellaceae</taxon>
        <taxon>Gracilinema</taxon>
    </lineage>
</organism>
<feature type="signal peptide" evidence="6">
    <location>
        <begin position="1"/>
        <end position="20"/>
    </location>
</feature>
<comment type="caution">
    <text evidence="7">The sequence shown here is derived from an EMBL/GenBank/DDBJ whole genome shotgun (WGS) entry which is preliminary data.</text>
</comment>
<comment type="similarity">
    <text evidence="1 4">Belongs to the bacterial solute-binding protein 9 family.</text>
</comment>
<gene>
    <name evidence="7" type="ORF">ENS59_06625</name>
</gene>
<name>A0A7C3E1T7_9SPIR</name>
<dbReference type="GO" id="GO:0030001">
    <property type="term" value="P:metal ion transport"/>
    <property type="evidence" value="ECO:0007669"/>
    <property type="project" value="InterPro"/>
</dbReference>
<protein>
    <submittedName>
        <fullName evidence="7">Metal ABC transporter substrate-binding protein</fullName>
    </submittedName>
</protein>
<dbReference type="Pfam" id="PF01297">
    <property type="entry name" value="ZnuA"/>
    <property type="match status" value="1"/>
</dbReference>
<evidence type="ECO:0000256" key="1">
    <source>
        <dbReference type="ARBA" id="ARBA00011028"/>
    </source>
</evidence>
<dbReference type="AlphaFoldDB" id="A0A7C3E1T7"/>
<dbReference type="InterPro" id="IPR006128">
    <property type="entry name" value="Lipoprotein_PsaA-like"/>
</dbReference>